<evidence type="ECO:0000313" key="2">
    <source>
        <dbReference type="Proteomes" id="UP000239203"/>
    </source>
</evidence>
<keyword evidence="2" id="KW-1185">Reference proteome</keyword>
<evidence type="ECO:0000313" key="1">
    <source>
        <dbReference type="EMBL" id="PPK67783.1"/>
    </source>
</evidence>
<accession>A0A2S6GRI1</accession>
<comment type="caution">
    <text evidence="1">The sequence shown here is derived from an EMBL/GenBank/DDBJ whole genome shotgun (WGS) entry which is preliminary data.</text>
</comment>
<name>A0A2S6GRI1_9PSEU</name>
<protein>
    <submittedName>
        <fullName evidence="1">Uncharacterized protein</fullName>
    </submittedName>
</protein>
<proteinExistence type="predicted"/>
<organism evidence="1 2">
    <name type="scientific">Actinokineospora auranticolor</name>
    <dbReference type="NCBI Taxonomy" id="155976"/>
    <lineage>
        <taxon>Bacteria</taxon>
        <taxon>Bacillati</taxon>
        <taxon>Actinomycetota</taxon>
        <taxon>Actinomycetes</taxon>
        <taxon>Pseudonocardiales</taxon>
        <taxon>Pseudonocardiaceae</taxon>
        <taxon>Actinokineospora</taxon>
    </lineage>
</organism>
<sequence>MNTGLLTDRQAWIAQGARLYPRHSGARDLVASLSTA</sequence>
<dbReference type="EMBL" id="PTIX01000006">
    <property type="protein sequence ID" value="PPK67783.1"/>
    <property type="molecule type" value="Genomic_DNA"/>
</dbReference>
<reference evidence="1 2" key="1">
    <citation type="submission" date="2018-02" db="EMBL/GenBank/DDBJ databases">
        <title>Genomic Encyclopedia of Archaeal and Bacterial Type Strains, Phase II (KMG-II): from individual species to whole genera.</title>
        <authorList>
            <person name="Goeker M."/>
        </authorList>
    </citation>
    <scope>NUCLEOTIDE SEQUENCE [LARGE SCALE GENOMIC DNA]</scope>
    <source>
        <strain evidence="1 2">YU 961-1</strain>
    </source>
</reference>
<gene>
    <name evidence="1" type="ORF">CLV40_10613</name>
</gene>
<dbReference type="Proteomes" id="UP000239203">
    <property type="component" value="Unassembled WGS sequence"/>
</dbReference>
<dbReference type="AlphaFoldDB" id="A0A2S6GRI1"/>